<evidence type="ECO:0000313" key="4">
    <source>
        <dbReference type="Proteomes" id="UP000647133"/>
    </source>
</evidence>
<dbReference type="EMBL" id="JACYTQ010000001">
    <property type="protein sequence ID" value="MBD8487378.1"/>
    <property type="molecule type" value="Genomic_DNA"/>
</dbReference>
<feature type="domain" description="Phage integrase SAM-like" evidence="2">
    <location>
        <begin position="38"/>
        <end position="106"/>
    </location>
</feature>
<evidence type="ECO:0000256" key="1">
    <source>
        <dbReference type="ARBA" id="ARBA00023125"/>
    </source>
</evidence>
<dbReference type="InterPro" id="IPR010998">
    <property type="entry name" value="Integrase_recombinase_N"/>
</dbReference>
<gene>
    <name evidence="3" type="ORF">IFO69_01325</name>
</gene>
<dbReference type="InterPro" id="IPR025269">
    <property type="entry name" value="SAM-like_dom"/>
</dbReference>
<evidence type="ECO:0000259" key="2">
    <source>
        <dbReference type="Pfam" id="PF13102"/>
    </source>
</evidence>
<dbReference type="Proteomes" id="UP000647133">
    <property type="component" value="Unassembled WGS sequence"/>
</dbReference>
<dbReference type="RefSeq" id="WP_192007192.1">
    <property type="nucleotide sequence ID" value="NZ_JACYTQ010000001.1"/>
</dbReference>
<sequence>MRSRILECYQELFIEKRNITPEAIKNRFLGIEEEEHKLMELVNFHNKHNIGILAEGTLKNYKTTERHLLEFLKTRKRKSEISLSEIDYKFITDYENHLRTFKPKDYRGRFVTNNGVPIESGSKMLWHTKNSDHTDVCTGS</sequence>
<dbReference type="Pfam" id="PF13102">
    <property type="entry name" value="Phage_int_SAM_5"/>
    <property type="match status" value="1"/>
</dbReference>
<dbReference type="Gene3D" id="1.10.150.130">
    <property type="match status" value="1"/>
</dbReference>
<proteinExistence type="predicted"/>
<organism evidence="3 4">
    <name type="scientific">Echinicola arenosa</name>
    <dbReference type="NCBI Taxonomy" id="2774144"/>
    <lineage>
        <taxon>Bacteria</taxon>
        <taxon>Pseudomonadati</taxon>
        <taxon>Bacteroidota</taxon>
        <taxon>Cytophagia</taxon>
        <taxon>Cytophagales</taxon>
        <taxon>Cyclobacteriaceae</taxon>
        <taxon>Echinicola</taxon>
    </lineage>
</organism>
<name>A0ABR9AFD0_9BACT</name>
<protein>
    <submittedName>
        <fullName evidence="3">Phage integrase SAM-like domain-containing protein</fullName>
    </submittedName>
</protein>
<evidence type="ECO:0000313" key="3">
    <source>
        <dbReference type="EMBL" id="MBD8487378.1"/>
    </source>
</evidence>
<reference evidence="3 4" key="1">
    <citation type="submission" date="2020-09" db="EMBL/GenBank/DDBJ databases">
        <title>Echinicola sp. CAU 1574 isolated from sand of Sido Beach.</title>
        <authorList>
            <person name="Kim W."/>
        </authorList>
    </citation>
    <scope>NUCLEOTIDE SEQUENCE [LARGE SCALE GENOMIC DNA]</scope>
    <source>
        <strain evidence="3 4">CAU 1574</strain>
    </source>
</reference>
<keyword evidence="4" id="KW-1185">Reference proteome</keyword>
<keyword evidence="1" id="KW-0238">DNA-binding</keyword>
<accession>A0ABR9AFD0</accession>
<comment type="caution">
    <text evidence="3">The sequence shown here is derived from an EMBL/GenBank/DDBJ whole genome shotgun (WGS) entry which is preliminary data.</text>
</comment>